<protein>
    <submittedName>
        <fullName evidence="2">Cadmium resistance transporter</fullName>
    </submittedName>
</protein>
<keyword evidence="1" id="KW-0472">Membrane</keyword>
<feature type="transmembrane region" description="Helical" evidence="1">
    <location>
        <begin position="129"/>
        <end position="150"/>
    </location>
</feature>
<gene>
    <name evidence="2" type="ORF">ROA7450_01668</name>
</gene>
<keyword evidence="1" id="KW-1133">Transmembrane helix</keyword>
<dbReference type="RefSeq" id="WP_085805208.1">
    <property type="nucleotide sequence ID" value="NZ_FWFX01000004.1"/>
</dbReference>
<reference evidence="2 3" key="1">
    <citation type="submission" date="2017-03" db="EMBL/GenBank/DDBJ databases">
        <authorList>
            <person name="Afonso C.L."/>
            <person name="Miller P.J."/>
            <person name="Scott M.A."/>
            <person name="Spackman E."/>
            <person name="Goraichik I."/>
            <person name="Dimitrov K.M."/>
            <person name="Suarez D.L."/>
            <person name="Swayne D.E."/>
        </authorList>
    </citation>
    <scope>NUCLEOTIDE SEQUENCE [LARGE SCALE GENOMIC DNA]</scope>
    <source>
        <strain evidence="2 3">CECT 7450</strain>
    </source>
</reference>
<evidence type="ECO:0000256" key="1">
    <source>
        <dbReference type="SAM" id="Phobius"/>
    </source>
</evidence>
<feature type="transmembrane region" description="Helical" evidence="1">
    <location>
        <begin position="162"/>
        <end position="179"/>
    </location>
</feature>
<feature type="transmembrane region" description="Helical" evidence="1">
    <location>
        <begin position="41"/>
        <end position="60"/>
    </location>
</feature>
<feature type="transmembrane region" description="Helical" evidence="1">
    <location>
        <begin position="66"/>
        <end position="85"/>
    </location>
</feature>
<name>A0A1X6YZ30_9RHOB</name>
<dbReference type="EMBL" id="FWFX01000004">
    <property type="protein sequence ID" value="SLN35585.1"/>
    <property type="molecule type" value="Genomic_DNA"/>
</dbReference>
<organism evidence="2 3">
    <name type="scientific">Roseovarius albus</name>
    <dbReference type="NCBI Taxonomy" id="1247867"/>
    <lineage>
        <taxon>Bacteria</taxon>
        <taxon>Pseudomonadati</taxon>
        <taxon>Pseudomonadota</taxon>
        <taxon>Alphaproteobacteria</taxon>
        <taxon>Rhodobacterales</taxon>
        <taxon>Roseobacteraceae</taxon>
        <taxon>Roseovarius</taxon>
    </lineage>
</organism>
<sequence length="186" mass="19426">MDLITFAFSAAIAQLLTSLDNLAVLLAFILSVGRSQAVSGYILSQVLMLGAALLAALGLAQLMSGQIGYLGLVPIVLGVWTLLFRAKDEGEIKTPKYTGTAGIAVIFLCMSFDSFAVMMPLLADSLPSYRTAVIVGAIIAVGTIVGLAALVAKPMRHWAPRLEKLGAIAMILAGVYVLVNTGTDIS</sequence>
<accession>A0A1X6YZ30</accession>
<feature type="transmembrane region" description="Helical" evidence="1">
    <location>
        <begin position="97"/>
        <end position="123"/>
    </location>
</feature>
<dbReference type="OrthoDB" id="7708983at2"/>
<keyword evidence="1" id="KW-0812">Transmembrane</keyword>
<proteinExistence type="predicted"/>
<evidence type="ECO:0000313" key="2">
    <source>
        <dbReference type="EMBL" id="SLN35585.1"/>
    </source>
</evidence>
<feature type="transmembrane region" description="Helical" evidence="1">
    <location>
        <begin position="6"/>
        <end position="29"/>
    </location>
</feature>
<dbReference type="AlphaFoldDB" id="A0A1X6YZ30"/>
<keyword evidence="3" id="KW-1185">Reference proteome</keyword>
<dbReference type="Proteomes" id="UP000193061">
    <property type="component" value="Unassembled WGS sequence"/>
</dbReference>
<evidence type="ECO:0000313" key="3">
    <source>
        <dbReference type="Proteomes" id="UP000193061"/>
    </source>
</evidence>